<dbReference type="AlphaFoldDB" id="A0A940WPH4"/>
<dbReference type="InterPro" id="IPR037045">
    <property type="entry name" value="S8pro/Inhibitor_I9_sf"/>
</dbReference>
<name>A0A940WPH4_9BACI</name>
<dbReference type="Proteomes" id="UP000678228">
    <property type="component" value="Unassembled WGS sequence"/>
</dbReference>
<dbReference type="InterPro" id="IPR000209">
    <property type="entry name" value="Peptidase_S8/S53_dom"/>
</dbReference>
<keyword evidence="7 10" id="KW-0378">Hydrolase</keyword>
<dbReference type="PROSITE" id="PS00137">
    <property type="entry name" value="SUBTILASE_HIS"/>
    <property type="match status" value="1"/>
</dbReference>
<evidence type="ECO:0000256" key="4">
    <source>
        <dbReference type="ARBA" id="ARBA00022525"/>
    </source>
</evidence>
<evidence type="ECO:0000313" key="14">
    <source>
        <dbReference type="EMBL" id="MBP3950135.1"/>
    </source>
</evidence>
<evidence type="ECO:0000256" key="6">
    <source>
        <dbReference type="ARBA" id="ARBA00022723"/>
    </source>
</evidence>
<evidence type="ECO:0000256" key="9">
    <source>
        <dbReference type="ARBA" id="ARBA00022837"/>
    </source>
</evidence>
<evidence type="ECO:0000256" key="10">
    <source>
        <dbReference type="PROSITE-ProRule" id="PRU01240"/>
    </source>
</evidence>
<evidence type="ECO:0000256" key="1">
    <source>
        <dbReference type="ARBA" id="ARBA00001913"/>
    </source>
</evidence>
<dbReference type="Pfam" id="PF00082">
    <property type="entry name" value="Peptidase_S8"/>
    <property type="match status" value="1"/>
</dbReference>
<comment type="caution">
    <text evidence="14">The sequence shown here is derived from an EMBL/GenBank/DDBJ whole genome shotgun (WGS) entry which is preliminary data.</text>
</comment>
<dbReference type="Gene3D" id="3.30.70.80">
    <property type="entry name" value="Peptidase S8 propeptide/proteinase inhibitor I9"/>
    <property type="match status" value="1"/>
</dbReference>
<keyword evidence="12" id="KW-0732">Signal</keyword>
<dbReference type="InterPro" id="IPR050131">
    <property type="entry name" value="Peptidase_S8_subtilisin-like"/>
</dbReference>
<gene>
    <name evidence="14" type="ORF">J7W16_03245</name>
</gene>
<dbReference type="GO" id="GO:0004252">
    <property type="term" value="F:serine-type endopeptidase activity"/>
    <property type="evidence" value="ECO:0007669"/>
    <property type="project" value="UniProtKB-UniRule"/>
</dbReference>
<sequence>MKLKWSSILVPLVLVLCFLFPSMTSAAVEKEDYLIGFKKANEISAQMAVDLRGGDVIHEYEHISVLHVELPPQAAKALEKNPNIEYIEKDEEVEAAAQSIPWGITRVNTQAVHSTRNFGQGVKVAVLDSGIASHQDLRIAGGVSFVATESSYQDYNGHGTHVAGTIAGLNNNLGVLGVAPSVELYAVKVLDQSGNGSHSNIARGIEWAMNNDMDIVNMSLGGPTGSTTLQRAADAAYNRGVLLIAAAGNTGRSGVGYPARYSSVMAVAATDSNNARASFSTYGPEVEISAPGVGINSTYPTNSYTSLNGTSMASPHVAGVAALVKAKYPSATNAQIRQHLRNTSTYLGSSTYYGSGLVNAQSAVN</sequence>
<feature type="active site" description="Charge relay system" evidence="10">
    <location>
        <position position="311"/>
    </location>
</feature>
<feature type="domain" description="Peptidase S8/S53" evidence="13">
    <location>
        <begin position="119"/>
        <end position="356"/>
    </location>
</feature>
<dbReference type="PANTHER" id="PTHR43806:SF11">
    <property type="entry name" value="CEREVISIN-RELATED"/>
    <property type="match status" value="1"/>
</dbReference>
<dbReference type="SUPFAM" id="SSF54897">
    <property type="entry name" value="Protease propeptides/inhibitors"/>
    <property type="match status" value="1"/>
</dbReference>
<dbReference type="PROSITE" id="PS00136">
    <property type="entry name" value="SUBTILASE_ASP"/>
    <property type="match status" value="1"/>
</dbReference>
<evidence type="ECO:0000256" key="3">
    <source>
        <dbReference type="ARBA" id="ARBA00011073"/>
    </source>
</evidence>
<evidence type="ECO:0000256" key="8">
    <source>
        <dbReference type="ARBA" id="ARBA00022825"/>
    </source>
</evidence>
<comment type="subcellular location">
    <subcellularLocation>
        <location evidence="2">Secreted</location>
    </subcellularLocation>
</comment>
<dbReference type="GO" id="GO:0046872">
    <property type="term" value="F:metal ion binding"/>
    <property type="evidence" value="ECO:0007669"/>
    <property type="project" value="UniProtKB-KW"/>
</dbReference>
<dbReference type="PANTHER" id="PTHR43806">
    <property type="entry name" value="PEPTIDASE S8"/>
    <property type="match status" value="1"/>
</dbReference>
<keyword evidence="8 10" id="KW-0720">Serine protease</keyword>
<accession>A0A940WPH4</accession>
<evidence type="ECO:0000256" key="11">
    <source>
        <dbReference type="RuleBase" id="RU003355"/>
    </source>
</evidence>
<reference evidence="14" key="1">
    <citation type="submission" date="2021-03" db="EMBL/GenBank/DDBJ databases">
        <title>Bacillus suaedae sp. nov., isolated from Suaeda aralocaspica.</title>
        <authorList>
            <person name="Lei R.F.R."/>
        </authorList>
    </citation>
    <scope>NUCLEOTIDE SEQUENCE</scope>
    <source>
        <strain evidence="14">YZJH907-2</strain>
    </source>
</reference>
<feature type="active site" description="Charge relay system" evidence="10">
    <location>
        <position position="128"/>
    </location>
</feature>
<dbReference type="InterPro" id="IPR023827">
    <property type="entry name" value="Peptidase_S8_Asp-AS"/>
</dbReference>
<dbReference type="SUPFAM" id="SSF52743">
    <property type="entry name" value="Subtilisin-like"/>
    <property type="match status" value="1"/>
</dbReference>
<keyword evidence="6" id="KW-0479">Metal-binding</keyword>
<dbReference type="PRINTS" id="PR00723">
    <property type="entry name" value="SUBTILISIN"/>
</dbReference>
<comment type="cofactor">
    <cofactor evidence="1">
        <name>Ca(2+)</name>
        <dbReference type="ChEBI" id="CHEBI:29108"/>
    </cofactor>
</comment>
<dbReference type="GO" id="GO:0006508">
    <property type="term" value="P:proteolysis"/>
    <property type="evidence" value="ECO:0007669"/>
    <property type="project" value="UniProtKB-KW"/>
</dbReference>
<feature type="active site" description="Charge relay system" evidence="10">
    <location>
        <position position="158"/>
    </location>
</feature>
<dbReference type="PROSITE" id="PS51892">
    <property type="entry name" value="SUBTILASE"/>
    <property type="match status" value="1"/>
</dbReference>
<keyword evidence="9" id="KW-0106">Calcium</keyword>
<dbReference type="CDD" id="cd07477">
    <property type="entry name" value="Peptidases_S8_Subtilisin_subset"/>
    <property type="match status" value="1"/>
</dbReference>
<dbReference type="SMR" id="A0A940WPH4"/>
<dbReference type="InterPro" id="IPR015500">
    <property type="entry name" value="Peptidase_S8_subtilisin-rel"/>
</dbReference>
<evidence type="ECO:0000259" key="13">
    <source>
        <dbReference type="Pfam" id="PF00082"/>
    </source>
</evidence>
<feature type="signal peptide" evidence="12">
    <location>
        <begin position="1"/>
        <end position="26"/>
    </location>
</feature>
<dbReference type="InterPro" id="IPR023828">
    <property type="entry name" value="Peptidase_S8_Ser-AS"/>
</dbReference>
<dbReference type="InterPro" id="IPR022398">
    <property type="entry name" value="Peptidase_S8_His-AS"/>
</dbReference>
<keyword evidence="15" id="KW-1185">Reference proteome</keyword>
<comment type="similarity">
    <text evidence="3 10 11">Belongs to the peptidase S8 family.</text>
</comment>
<keyword evidence="5 10" id="KW-0645">Protease</keyword>
<dbReference type="Gene3D" id="3.40.50.200">
    <property type="entry name" value="Peptidase S8/S53 domain"/>
    <property type="match status" value="1"/>
</dbReference>
<evidence type="ECO:0000256" key="7">
    <source>
        <dbReference type="ARBA" id="ARBA00022801"/>
    </source>
</evidence>
<feature type="chain" id="PRO_5037543434" evidence="12">
    <location>
        <begin position="27"/>
        <end position="365"/>
    </location>
</feature>
<proteinExistence type="inferred from homology"/>
<dbReference type="GO" id="GO:0005615">
    <property type="term" value="C:extracellular space"/>
    <property type="evidence" value="ECO:0007669"/>
    <property type="project" value="TreeGrafter"/>
</dbReference>
<keyword evidence="4" id="KW-0964">Secreted</keyword>
<dbReference type="RefSeq" id="WP_210595747.1">
    <property type="nucleotide sequence ID" value="NZ_JAGKSQ010000001.1"/>
</dbReference>
<dbReference type="PROSITE" id="PS00138">
    <property type="entry name" value="SUBTILASE_SER"/>
    <property type="match status" value="1"/>
</dbReference>
<dbReference type="InterPro" id="IPR034202">
    <property type="entry name" value="Subtilisin_Carlsberg-like"/>
</dbReference>
<organism evidence="14 15">
    <name type="scientific">Halalkalibacter suaedae</name>
    <dbReference type="NCBI Taxonomy" id="2822140"/>
    <lineage>
        <taxon>Bacteria</taxon>
        <taxon>Bacillati</taxon>
        <taxon>Bacillota</taxon>
        <taxon>Bacilli</taxon>
        <taxon>Bacillales</taxon>
        <taxon>Bacillaceae</taxon>
        <taxon>Halalkalibacter</taxon>
    </lineage>
</organism>
<dbReference type="EMBL" id="JAGKSQ010000001">
    <property type="protein sequence ID" value="MBP3950135.1"/>
    <property type="molecule type" value="Genomic_DNA"/>
</dbReference>
<dbReference type="InterPro" id="IPR036852">
    <property type="entry name" value="Peptidase_S8/S53_dom_sf"/>
</dbReference>
<evidence type="ECO:0000256" key="5">
    <source>
        <dbReference type="ARBA" id="ARBA00022670"/>
    </source>
</evidence>
<evidence type="ECO:0000313" key="15">
    <source>
        <dbReference type="Proteomes" id="UP000678228"/>
    </source>
</evidence>
<evidence type="ECO:0000256" key="12">
    <source>
        <dbReference type="SAM" id="SignalP"/>
    </source>
</evidence>
<protein>
    <submittedName>
        <fullName evidence="14">S8 family peptidase</fullName>
    </submittedName>
</protein>
<evidence type="ECO:0000256" key="2">
    <source>
        <dbReference type="ARBA" id="ARBA00004613"/>
    </source>
</evidence>